<dbReference type="InterPro" id="IPR050463">
    <property type="entry name" value="Gfo/Idh/MocA_oxidrdct_glycsds"/>
</dbReference>
<accession>A0A1Q2HNI4</accession>
<feature type="domain" description="Gfo/Idh/MocA-like oxidoreductase N-terminal" evidence="1">
    <location>
        <begin position="49"/>
        <end position="169"/>
    </location>
</feature>
<dbReference type="Proteomes" id="UP000188273">
    <property type="component" value="Chromosome"/>
</dbReference>
<dbReference type="Pfam" id="PF01408">
    <property type="entry name" value="GFO_IDH_MocA"/>
    <property type="match status" value="1"/>
</dbReference>
<keyword evidence="3" id="KW-0560">Oxidoreductase</keyword>
<dbReference type="Pfam" id="PF22725">
    <property type="entry name" value="GFO_IDH_MocA_C3"/>
    <property type="match status" value="1"/>
</dbReference>
<evidence type="ECO:0000313" key="4">
    <source>
        <dbReference type="Proteomes" id="UP000188273"/>
    </source>
</evidence>
<dbReference type="SUPFAM" id="SSF55347">
    <property type="entry name" value="Glyceraldehyde-3-phosphate dehydrogenase-like, C-terminal domain"/>
    <property type="match status" value="1"/>
</dbReference>
<evidence type="ECO:0000259" key="1">
    <source>
        <dbReference type="Pfam" id="PF01408"/>
    </source>
</evidence>
<dbReference type="InterPro" id="IPR055170">
    <property type="entry name" value="GFO_IDH_MocA-like_dom"/>
</dbReference>
<dbReference type="AlphaFoldDB" id="A0A1Q2HNI4"/>
<evidence type="ECO:0000259" key="2">
    <source>
        <dbReference type="Pfam" id="PF22725"/>
    </source>
</evidence>
<dbReference type="GO" id="GO:0000166">
    <property type="term" value="F:nucleotide binding"/>
    <property type="evidence" value="ECO:0007669"/>
    <property type="project" value="InterPro"/>
</dbReference>
<gene>
    <name evidence="3" type="primary">iolG_1</name>
    <name evidence="3" type="ORF">L21SP3_00713</name>
</gene>
<dbReference type="Gene3D" id="3.40.50.720">
    <property type="entry name" value="NAD(P)-binding Rossmann-like Domain"/>
    <property type="match status" value="1"/>
</dbReference>
<protein>
    <submittedName>
        <fullName evidence="3">Inositol 2-dehydrogenase</fullName>
        <ecNumber evidence="3">1.1.1.18</ecNumber>
    </submittedName>
</protein>
<name>A0A1Q2HNI4_9BACT</name>
<dbReference type="InterPro" id="IPR000683">
    <property type="entry name" value="Gfo/Idh/MocA-like_OxRdtase_N"/>
</dbReference>
<dbReference type="EMBL" id="CP019633">
    <property type="protein sequence ID" value="AQQ08920.1"/>
    <property type="molecule type" value="Genomic_DNA"/>
</dbReference>
<dbReference type="PANTHER" id="PTHR43818:SF12">
    <property type="entry name" value="NADH-DEPENDENT DEHYDROGENASE-RELATED"/>
    <property type="match status" value="1"/>
</dbReference>
<dbReference type="SUPFAM" id="SSF51735">
    <property type="entry name" value="NAD(P)-binding Rossmann-fold domains"/>
    <property type="match status" value="1"/>
</dbReference>
<keyword evidence="4" id="KW-1185">Reference proteome</keyword>
<dbReference type="RefSeq" id="WP_077539386.1">
    <property type="nucleotide sequence ID" value="NZ_CP019633.1"/>
</dbReference>
<dbReference type="EC" id="1.1.1.18" evidence="3"/>
<organism evidence="3 4">
    <name type="scientific">Sedimentisphaera cyanobacteriorum</name>
    <dbReference type="NCBI Taxonomy" id="1940790"/>
    <lineage>
        <taxon>Bacteria</taxon>
        <taxon>Pseudomonadati</taxon>
        <taxon>Planctomycetota</taxon>
        <taxon>Phycisphaerae</taxon>
        <taxon>Sedimentisphaerales</taxon>
        <taxon>Sedimentisphaeraceae</taxon>
        <taxon>Sedimentisphaera</taxon>
    </lineage>
</organism>
<dbReference type="PANTHER" id="PTHR43818">
    <property type="entry name" value="BCDNA.GH03377"/>
    <property type="match status" value="1"/>
</dbReference>
<dbReference type="OrthoDB" id="9792935at2"/>
<dbReference type="Gene3D" id="3.30.360.10">
    <property type="entry name" value="Dihydrodipicolinate Reductase, domain 2"/>
    <property type="match status" value="1"/>
</dbReference>
<proteinExistence type="predicted"/>
<sequence>MSNDKKITRRELIENMKTIAAGGALAGTVPWISLLSENVPAAVPASDKVNVGFIGTGSRGKALIRYANNVPAINIAATCDNYEPNFKRGLQIAKGSPKGYKDYRKLLEDKSIDCVIIATPLHLHAQMVLDAFDAGKHVFCEKALTKTIEEAKQVSRAQKKTGLILQTGHQRIFDIRYLKAFEDMKAGKLGKVTQIRAYWHRNGDWRRHVPKPSLERKINWRMYREYSLGLMTELASHHLQVANWFLGSTPEKVMGSGSINYWKDGREVYDNVNVVYRYPGGIHVVYDSLISNKHYGCELQMMGDKGLYELELGKFYSENPPAPAGILRLINDIEHSIFDPVPIAGASWVPENASKYKGEYIVDMHKSRIPNNTLLSLEAFAETVKKGKPVPGMLEHGIDAAVAVILGDKAMVENKIVNFSEELA</sequence>
<reference evidence="4" key="1">
    <citation type="submission" date="2017-02" db="EMBL/GenBank/DDBJ databases">
        <title>Comparative genomics and description of representatives of a novel lineage of planctomycetes thriving in anoxic sediments.</title>
        <authorList>
            <person name="Spring S."/>
            <person name="Bunk B."/>
            <person name="Sproer C."/>
            <person name="Klenk H.-P."/>
        </authorList>
    </citation>
    <scope>NUCLEOTIDE SEQUENCE [LARGE SCALE GENOMIC DNA]</scope>
    <source>
        <strain evidence="4">L21-RPul-D3</strain>
    </source>
</reference>
<dbReference type="KEGG" id="pbu:L21SP3_00713"/>
<dbReference type="GO" id="GO:0050112">
    <property type="term" value="F:inositol 2-dehydrogenase (NAD+) activity"/>
    <property type="evidence" value="ECO:0007669"/>
    <property type="project" value="UniProtKB-EC"/>
</dbReference>
<feature type="domain" description="GFO/IDH/MocA-like oxidoreductase" evidence="2">
    <location>
        <begin position="180"/>
        <end position="308"/>
    </location>
</feature>
<dbReference type="InterPro" id="IPR036291">
    <property type="entry name" value="NAD(P)-bd_dom_sf"/>
</dbReference>
<dbReference type="STRING" id="1940790.L21SP3_00713"/>
<evidence type="ECO:0000313" key="3">
    <source>
        <dbReference type="EMBL" id="AQQ08920.1"/>
    </source>
</evidence>